<feature type="region of interest" description="Disordered" evidence="1">
    <location>
        <begin position="403"/>
        <end position="431"/>
    </location>
</feature>
<evidence type="ECO:0000256" key="1">
    <source>
        <dbReference type="SAM" id="MobiDB-lite"/>
    </source>
</evidence>
<dbReference type="GeneID" id="39582060"/>
<evidence type="ECO:0000313" key="3">
    <source>
        <dbReference type="Proteomes" id="UP000272025"/>
    </source>
</evidence>
<keyword evidence="2" id="KW-0548">Nucleotidyltransferase</keyword>
<protein>
    <submittedName>
        <fullName evidence="2">Cytidylyltransferase</fullName>
    </submittedName>
</protein>
<evidence type="ECO:0000313" key="2">
    <source>
        <dbReference type="EMBL" id="ROT36983.1"/>
    </source>
</evidence>
<dbReference type="Proteomes" id="UP000272025">
    <property type="component" value="Unassembled WGS sequence"/>
</dbReference>
<dbReference type="InterPro" id="IPR014729">
    <property type="entry name" value="Rossmann-like_a/b/a_fold"/>
</dbReference>
<dbReference type="PANTHER" id="PTHR10695:SF46">
    <property type="entry name" value="BIFUNCTIONAL COENZYME A SYNTHASE-RELATED"/>
    <property type="match status" value="1"/>
</dbReference>
<name>A0A3N2PR52_SODAK</name>
<organism evidence="2 3">
    <name type="scientific">Sodiomyces alkalinus (strain CBS 110278 / VKM F-3762 / F11)</name>
    <name type="common">Alkaliphilic filamentous fungus</name>
    <dbReference type="NCBI Taxonomy" id="1314773"/>
    <lineage>
        <taxon>Eukaryota</taxon>
        <taxon>Fungi</taxon>
        <taxon>Dikarya</taxon>
        <taxon>Ascomycota</taxon>
        <taxon>Pezizomycotina</taxon>
        <taxon>Sordariomycetes</taxon>
        <taxon>Hypocreomycetidae</taxon>
        <taxon>Glomerellales</taxon>
        <taxon>Plectosphaerellaceae</taxon>
        <taxon>Sodiomyces</taxon>
    </lineage>
</organism>
<dbReference type="GO" id="GO:0004140">
    <property type="term" value="F:dephospho-CoA kinase activity"/>
    <property type="evidence" value="ECO:0007669"/>
    <property type="project" value="TreeGrafter"/>
</dbReference>
<gene>
    <name evidence="2" type="ORF">SODALDRAFT_352189</name>
</gene>
<dbReference type="OrthoDB" id="330671at2759"/>
<dbReference type="EMBL" id="ML119058">
    <property type="protein sequence ID" value="ROT36983.1"/>
    <property type="molecule type" value="Genomic_DNA"/>
</dbReference>
<dbReference type="Gene3D" id="3.40.50.620">
    <property type="entry name" value="HUPs"/>
    <property type="match status" value="1"/>
</dbReference>
<reference evidence="2 3" key="1">
    <citation type="journal article" date="2018" name="Mol. Ecol.">
        <title>The obligate alkalophilic soda-lake fungus Sodiomyces alkalinus has shifted to a protein diet.</title>
        <authorList>
            <person name="Grum-Grzhimaylo A.A."/>
            <person name="Falkoski D.L."/>
            <person name="van den Heuvel J."/>
            <person name="Valero-Jimenez C.A."/>
            <person name="Min B."/>
            <person name="Choi I.G."/>
            <person name="Lipzen A."/>
            <person name="Daum C.G."/>
            <person name="Aanen D.K."/>
            <person name="Tsang A."/>
            <person name="Henrissat B."/>
            <person name="Bilanenko E.N."/>
            <person name="de Vries R.P."/>
            <person name="van Kan J.A.L."/>
            <person name="Grigoriev I.V."/>
            <person name="Debets A.J.M."/>
        </authorList>
    </citation>
    <scope>NUCLEOTIDE SEQUENCE [LARGE SCALE GENOMIC DNA]</scope>
    <source>
        <strain evidence="2 3">F11</strain>
    </source>
</reference>
<accession>A0A3N2PR52</accession>
<dbReference type="RefSeq" id="XP_028464789.1">
    <property type="nucleotide sequence ID" value="XM_028613582.1"/>
</dbReference>
<dbReference type="PANTHER" id="PTHR10695">
    <property type="entry name" value="DEPHOSPHO-COA KINASE-RELATED"/>
    <property type="match status" value="1"/>
</dbReference>
<dbReference type="STRING" id="1314773.A0A3N2PR52"/>
<sequence>MSSREELPSLLLLPPPPAPASRASLSAAYQPSLQAALAKTRDEARPATLFIAVVSPVLSGAGPRNKNLSWFHAQSLLAGLYSLIAALCADAGIPCEMGGGPGSVDARIILVDDHEPEAGHGEAENKTQGLVAVGNNTAVVDLATFACAYQPWNLIFYPEGEAAYRVRASFLKCAEGRQTMLRSQLVAVASGLTMNDKATGTPAATNTDNASAQGNQGTPQSYETVCLGGTFDYLHPGHKLLLTAGTLLLRIPEHGATRRSSRFIVGITGDALLKNKKFAEYVQAWDERASAVVDFVSSLLELRDEGWGETWGRTGPVRSVTRREPGRMEAEFREGRVKLECVEIQDAFGPTITDERVESLVVSGETRAGGQAVNDRRKGLGWKELEVYEVDVLDAQEAFDEVEPRNRQDYSSKISSTALRQRRADTAAAKG</sequence>
<dbReference type="AlphaFoldDB" id="A0A3N2PR52"/>
<dbReference type="GO" id="GO:0016779">
    <property type="term" value="F:nucleotidyltransferase activity"/>
    <property type="evidence" value="ECO:0007669"/>
    <property type="project" value="UniProtKB-KW"/>
</dbReference>
<dbReference type="GO" id="GO:0015937">
    <property type="term" value="P:coenzyme A biosynthetic process"/>
    <property type="evidence" value="ECO:0007669"/>
    <property type="project" value="TreeGrafter"/>
</dbReference>
<keyword evidence="2" id="KW-0808">Transferase</keyword>
<proteinExistence type="predicted"/>
<keyword evidence="3" id="KW-1185">Reference proteome</keyword>
<dbReference type="SUPFAM" id="SSF52374">
    <property type="entry name" value="Nucleotidylyl transferase"/>
    <property type="match status" value="1"/>
</dbReference>